<name>A0A4Z2F6R4_9TELE</name>
<organism evidence="2 3">
    <name type="scientific">Liparis tanakae</name>
    <name type="common">Tanaka's snailfish</name>
    <dbReference type="NCBI Taxonomy" id="230148"/>
    <lineage>
        <taxon>Eukaryota</taxon>
        <taxon>Metazoa</taxon>
        <taxon>Chordata</taxon>
        <taxon>Craniata</taxon>
        <taxon>Vertebrata</taxon>
        <taxon>Euteleostomi</taxon>
        <taxon>Actinopterygii</taxon>
        <taxon>Neopterygii</taxon>
        <taxon>Teleostei</taxon>
        <taxon>Neoteleostei</taxon>
        <taxon>Acanthomorphata</taxon>
        <taxon>Eupercaria</taxon>
        <taxon>Perciformes</taxon>
        <taxon>Cottioidei</taxon>
        <taxon>Cottales</taxon>
        <taxon>Liparidae</taxon>
        <taxon>Liparis</taxon>
    </lineage>
</organism>
<comment type="caution">
    <text evidence="2">The sequence shown here is derived from an EMBL/GenBank/DDBJ whole genome shotgun (WGS) entry which is preliminary data.</text>
</comment>
<feature type="region of interest" description="Disordered" evidence="1">
    <location>
        <begin position="42"/>
        <end position="63"/>
    </location>
</feature>
<keyword evidence="3" id="KW-1185">Reference proteome</keyword>
<gene>
    <name evidence="2" type="ORF">EYF80_053352</name>
</gene>
<evidence type="ECO:0000313" key="3">
    <source>
        <dbReference type="Proteomes" id="UP000314294"/>
    </source>
</evidence>
<proteinExistence type="predicted"/>
<sequence length="63" mass="6883">MTAHPPAAATASKNRHPHTHPHPTYTPFFLIGVCLPKESDMRHISPGLGAVAARPPHPEKKHH</sequence>
<dbReference type="AlphaFoldDB" id="A0A4Z2F6R4"/>
<protein>
    <submittedName>
        <fullName evidence="2">Uncharacterized protein</fullName>
    </submittedName>
</protein>
<evidence type="ECO:0000256" key="1">
    <source>
        <dbReference type="SAM" id="MobiDB-lite"/>
    </source>
</evidence>
<dbReference type="EMBL" id="SRLO01001613">
    <property type="protein sequence ID" value="TNN36481.1"/>
    <property type="molecule type" value="Genomic_DNA"/>
</dbReference>
<reference evidence="2 3" key="1">
    <citation type="submission" date="2019-03" db="EMBL/GenBank/DDBJ databases">
        <title>First draft genome of Liparis tanakae, snailfish: a comprehensive survey of snailfish specific genes.</title>
        <authorList>
            <person name="Kim W."/>
            <person name="Song I."/>
            <person name="Jeong J.-H."/>
            <person name="Kim D."/>
            <person name="Kim S."/>
            <person name="Ryu S."/>
            <person name="Song J.Y."/>
            <person name="Lee S.K."/>
        </authorList>
    </citation>
    <scope>NUCLEOTIDE SEQUENCE [LARGE SCALE GENOMIC DNA]</scope>
    <source>
        <tissue evidence="2">Muscle</tissue>
    </source>
</reference>
<accession>A0A4Z2F6R4</accession>
<evidence type="ECO:0000313" key="2">
    <source>
        <dbReference type="EMBL" id="TNN36481.1"/>
    </source>
</evidence>
<feature type="region of interest" description="Disordered" evidence="1">
    <location>
        <begin position="1"/>
        <end position="23"/>
    </location>
</feature>
<dbReference type="Proteomes" id="UP000314294">
    <property type="component" value="Unassembled WGS sequence"/>
</dbReference>